<protein>
    <submittedName>
        <fullName evidence="2">Phospholipid metabolism protein</fullName>
    </submittedName>
</protein>
<dbReference type="InterPro" id="IPR006797">
    <property type="entry name" value="PRELI/MSF1_dom"/>
</dbReference>
<dbReference type="PROSITE" id="PS50904">
    <property type="entry name" value="PRELI_MSF1"/>
    <property type="match status" value="1"/>
</dbReference>
<keyword evidence="3" id="KW-1185">Reference proteome</keyword>
<organism evidence="2 3">
    <name type="scientific">Basidiobolus ranarum</name>
    <dbReference type="NCBI Taxonomy" id="34480"/>
    <lineage>
        <taxon>Eukaryota</taxon>
        <taxon>Fungi</taxon>
        <taxon>Fungi incertae sedis</taxon>
        <taxon>Zoopagomycota</taxon>
        <taxon>Entomophthoromycotina</taxon>
        <taxon>Basidiobolomycetes</taxon>
        <taxon>Basidiobolales</taxon>
        <taxon>Basidiobolaceae</taxon>
        <taxon>Basidiobolus</taxon>
    </lineage>
</organism>
<name>A0ABR2VUW6_9FUNG</name>
<dbReference type="InterPro" id="IPR037365">
    <property type="entry name" value="Slowmo/Ups"/>
</dbReference>
<dbReference type="Pfam" id="PF04707">
    <property type="entry name" value="PRELI"/>
    <property type="match status" value="1"/>
</dbReference>
<reference evidence="2 3" key="1">
    <citation type="submission" date="2023-04" db="EMBL/GenBank/DDBJ databases">
        <title>Genome of Basidiobolus ranarum AG-B5.</title>
        <authorList>
            <person name="Stajich J.E."/>
            <person name="Carter-House D."/>
            <person name="Gryganskyi A."/>
        </authorList>
    </citation>
    <scope>NUCLEOTIDE SEQUENCE [LARGE SCALE GENOMIC DNA]</scope>
    <source>
        <strain evidence="2 3">AG-B5</strain>
    </source>
</reference>
<feature type="domain" description="PRELI/MSF1" evidence="1">
    <location>
        <begin position="1"/>
        <end position="174"/>
    </location>
</feature>
<evidence type="ECO:0000259" key="1">
    <source>
        <dbReference type="PROSITE" id="PS50904"/>
    </source>
</evidence>
<gene>
    <name evidence="2" type="primary">UPS2_2</name>
    <name evidence="2" type="ORF">K7432_011401</name>
</gene>
<comment type="caution">
    <text evidence="2">The sequence shown here is derived from an EMBL/GenBank/DDBJ whole genome shotgun (WGS) entry which is preliminary data.</text>
</comment>
<dbReference type="Proteomes" id="UP001479436">
    <property type="component" value="Unassembled WGS sequence"/>
</dbReference>
<evidence type="ECO:0000313" key="2">
    <source>
        <dbReference type="EMBL" id="KAK9702120.1"/>
    </source>
</evidence>
<dbReference type="PANTHER" id="PTHR11158">
    <property type="entry name" value="MSF1/PX19 RELATED"/>
    <property type="match status" value="1"/>
</dbReference>
<proteinExistence type="predicted"/>
<accession>A0ABR2VUW6</accession>
<dbReference type="EMBL" id="JASJQH010007751">
    <property type="protein sequence ID" value="KAK9702120.1"/>
    <property type="molecule type" value="Genomic_DNA"/>
</dbReference>
<evidence type="ECO:0000313" key="3">
    <source>
        <dbReference type="Proteomes" id="UP001479436"/>
    </source>
</evidence>
<sequence length="179" mass="20208">MKFYETSHTFGHSWAQVSSGWWRKYPNENAPHILHVDIIGVKINPETGVLCTERLVAAKQSTPTIMRKLLGGDQISYAHEIIEVDPKTMTFTVTTKNITYSNLLAIEEKVVYRPELSDPSKTSFVQTAQFNALGALSRVSGYVEEFCLNRFRDHATIGRQGFELVLSRLFSDNRGLAVL</sequence>